<keyword evidence="4" id="KW-1185">Reference proteome</keyword>
<feature type="region of interest" description="Disordered" evidence="1">
    <location>
        <begin position="76"/>
        <end position="99"/>
    </location>
</feature>
<evidence type="ECO:0008006" key="5">
    <source>
        <dbReference type="Google" id="ProtNLM"/>
    </source>
</evidence>
<protein>
    <recommendedName>
        <fullName evidence="5">Transmembrane protein</fullName>
    </recommendedName>
</protein>
<dbReference type="AlphaFoldDB" id="A0AAD8V9E4"/>
<dbReference type="RefSeq" id="XP_060417559.1">
    <property type="nucleotide sequence ID" value="XM_060559865.1"/>
</dbReference>
<name>A0AAD8V9E4_9PEZI</name>
<dbReference type="Proteomes" id="UP001230504">
    <property type="component" value="Unassembled WGS sequence"/>
</dbReference>
<evidence type="ECO:0000256" key="1">
    <source>
        <dbReference type="SAM" id="MobiDB-lite"/>
    </source>
</evidence>
<reference evidence="3" key="1">
    <citation type="submission" date="2021-06" db="EMBL/GenBank/DDBJ databases">
        <title>Comparative genomics, transcriptomics and evolutionary studies reveal genomic signatures of adaptation to plant cell wall in hemibiotrophic fungi.</title>
        <authorList>
            <consortium name="DOE Joint Genome Institute"/>
            <person name="Baroncelli R."/>
            <person name="Diaz J.F."/>
            <person name="Benocci T."/>
            <person name="Peng M."/>
            <person name="Battaglia E."/>
            <person name="Haridas S."/>
            <person name="Andreopoulos W."/>
            <person name="Labutti K."/>
            <person name="Pangilinan J."/>
            <person name="Floch G.L."/>
            <person name="Makela M.R."/>
            <person name="Henrissat B."/>
            <person name="Grigoriev I.V."/>
            <person name="Crouch J.A."/>
            <person name="De Vries R.P."/>
            <person name="Sukno S.A."/>
            <person name="Thon M.R."/>
        </authorList>
    </citation>
    <scope>NUCLEOTIDE SEQUENCE</scope>
    <source>
        <strain evidence="3">CBS 125086</strain>
    </source>
</reference>
<evidence type="ECO:0000256" key="2">
    <source>
        <dbReference type="SAM" id="Phobius"/>
    </source>
</evidence>
<evidence type="ECO:0000313" key="3">
    <source>
        <dbReference type="EMBL" id="KAK1596706.1"/>
    </source>
</evidence>
<dbReference type="GeneID" id="85444105"/>
<keyword evidence="2" id="KW-0812">Transmembrane</keyword>
<dbReference type="EMBL" id="JAHLJV010000011">
    <property type="protein sequence ID" value="KAK1596706.1"/>
    <property type="molecule type" value="Genomic_DNA"/>
</dbReference>
<evidence type="ECO:0000313" key="4">
    <source>
        <dbReference type="Proteomes" id="UP001230504"/>
    </source>
</evidence>
<keyword evidence="2" id="KW-1133">Transmembrane helix</keyword>
<feature type="transmembrane region" description="Helical" evidence="2">
    <location>
        <begin position="108"/>
        <end position="129"/>
    </location>
</feature>
<gene>
    <name evidence="3" type="ORF">LY79DRAFT_577248</name>
</gene>
<sequence length="163" mass="18020">MSMKERVILGWSRESVLAGVGVGGGAVVRLLSTYLPTLCKAAKIRASFEMERHRLPNNSDSKRTYVYVRPFTAQATRRSPQGALGAHTKSTLPTARRRSSRRMEAHRIALAASLAPVPFLLLFVLHSFFHVVGIVVQVLIGVGSHHRLHGFPRGSDKSVKKRK</sequence>
<organism evidence="3 4">
    <name type="scientific">Colletotrichum navitas</name>
    <dbReference type="NCBI Taxonomy" id="681940"/>
    <lineage>
        <taxon>Eukaryota</taxon>
        <taxon>Fungi</taxon>
        <taxon>Dikarya</taxon>
        <taxon>Ascomycota</taxon>
        <taxon>Pezizomycotina</taxon>
        <taxon>Sordariomycetes</taxon>
        <taxon>Hypocreomycetidae</taxon>
        <taxon>Glomerellales</taxon>
        <taxon>Glomerellaceae</taxon>
        <taxon>Colletotrichum</taxon>
        <taxon>Colletotrichum graminicola species complex</taxon>
    </lineage>
</organism>
<accession>A0AAD8V9E4</accession>
<comment type="caution">
    <text evidence="3">The sequence shown here is derived from an EMBL/GenBank/DDBJ whole genome shotgun (WGS) entry which is preliminary data.</text>
</comment>
<keyword evidence="2" id="KW-0472">Membrane</keyword>
<proteinExistence type="predicted"/>